<feature type="transmembrane region" description="Helical" evidence="2">
    <location>
        <begin position="42"/>
        <end position="61"/>
    </location>
</feature>
<feature type="compositionally biased region" description="Low complexity" evidence="1">
    <location>
        <begin position="315"/>
        <end position="329"/>
    </location>
</feature>
<dbReference type="InterPro" id="IPR002881">
    <property type="entry name" value="DUF58"/>
</dbReference>
<dbReference type="AlphaFoldDB" id="A0A9D1KPK6"/>
<keyword evidence="2" id="KW-0812">Transmembrane</keyword>
<comment type="caution">
    <text evidence="4">The sequence shown here is derived from an EMBL/GenBank/DDBJ whole genome shotgun (WGS) entry which is preliminary data.</text>
</comment>
<feature type="transmembrane region" description="Helical" evidence="2">
    <location>
        <begin position="20"/>
        <end position="36"/>
    </location>
</feature>
<evidence type="ECO:0000256" key="1">
    <source>
        <dbReference type="SAM" id="MobiDB-lite"/>
    </source>
</evidence>
<sequence>MSSIRARLRLVLEAVQPPGWVLLGVGVVLAVAGPVLGWGEFIAVAIAIGVVLLCAAGFTIGRQTYQVALRMQRRQVVVGERALGDLVVTNTSARRLTPARIELPVGRRVASFALPGLGAQASHDEVFAVPTARRSVIRIGPARTVRGDPFGLMGRQVRWTEVLELFVHPRTVAIPGQTGGFVRDLEGFTTDVVTNSDLSFHALREYVPGDDRRHIHWRSSARQGELMVRQYTETRRAEVAIALDLDRSDYDLGDGPETAFELAVSVAGSLAVQALRDENTVSVLTSEGQLRATNPRRALDELCLVELSSGPRTGLLSGTRASSSGSRAGVPRAWSRGTRAASRGSLVTLARQVQHTVANASMVCLVTGAGDTVELARRTTTTFGADVRVLLVRVSSDPATELSVQTIGAASVITLGRLEDLPRAVRRASTAGIA</sequence>
<accession>A0A9D1KPK6</accession>
<organism evidence="4 5">
    <name type="scientific">Candidatus Avipropionibacterium avicola</name>
    <dbReference type="NCBI Taxonomy" id="2840701"/>
    <lineage>
        <taxon>Bacteria</taxon>
        <taxon>Bacillati</taxon>
        <taxon>Actinomycetota</taxon>
        <taxon>Actinomycetes</taxon>
        <taxon>Propionibacteriales</taxon>
        <taxon>Propionibacteriaceae</taxon>
        <taxon>Propionibacteriaceae incertae sedis</taxon>
        <taxon>Candidatus Avipropionibacterium</taxon>
    </lineage>
</organism>
<feature type="domain" description="DUF58" evidence="3">
    <location>
        <begin position="203"/>
        <end position="297"/>
    </location>
</feature>
<dbReference type="Proteomes" id="UP000886842">
    <property type="component" value="Unassembled WGS sequence"/>
</dbReference>
<feature type="region of interest" description="Disordered" evidence="1">
    <location>
        <begin position="315"/>
        <end position="334"/>
    </location>
</feature>
<evidence type="ECO:0000256" key="2">
    <source>
        <dbReference type="SAM" id="Phobius"/>
    </source>
</evidence>
<name>A0A9D1KPK6_9ACTN</name>
<keyword evidence="2" id="KW-0472">Membrane</keyword>
<reference evidence="4" key="2">
    <citation type="journal article" date="2021" name="PeerJ">
        <title>Extensive microbial diversity within the chicken gut microbiome revealed by metagenomics and culture.</title>
        <authorList>
            <person name="Gilroy R."/>
            <person name="Ravi A."/>
            <person name="Getino M."/>
            <person name="Pursley I."/>
            <person name="Horton D.L."/>
            <person name="Alikhan N.F."/>
            <person name="Baker D."/>
            <person name="Gharbi K."/>
            <person name="Hall N."/>
            <person name="Watson M."/>
            <person name="Adriaenssens E.M."/>
            <person name="Foster-Nyarko E."/>
            <person name="Jarju S."/>
            <person name="Secka A."/>
            <person name="Antonio M."/>
            <person name="Oren A."/>
            <person name="Chaudhuri R.R."/>
            <person name="La Ragione R."/>
            <person name="Hildebrand F."/>
            <person name="Pallen M.J."/>
        </authorList>
    </citation>
    <scope>NUCLEOTIDE SEQUENCE</scope>
    <source>
        <strain evidence="4">ChiGjej1B1-24693</strain>
    </source>
</reference>
<keyword evidence="2" id="KW-1133">Transmembrane helix</keyword>
<protein>
    <submittedName>
        <fullName evidence="4">DUF58 domain-containing protein</fullName>
    </submittedName>
</protein>
<proteinExistence type="predicted"/>
<reference evidence="4" key="1">
    <citation type="submission" date="2020-10" db="EMBL/GenBank/DDBJ databases">
        <authorList>
            <person name="Gilroy R."/>
        </authorList>
    </citation>
    <scope>NUCLEOTIDE SEQUENCE</scope>
    <source>
        <strain evidence="4">ChiGjej1B1-24693</strain>
    </source>
</reference>
<dbReference type="PANTHER" id="PTHR34351">
    <property type="entry name" value="SLR1927 PROTEIN-RELATED"/>
    <property type="match status" value="1"/>
</dbReference>
<dbReference type="EMBL" id="DVLP01000444">
    <property type="protein sequence ID" value="HIT76952.1"/>
    <property type="molecule type" value="Genomic_DNA"/>
</dbReference>
<evidence type="ECO:0000313" key="4">
    <source>
        <dbReference type="EMBL" id="HIT76952.1"/>
    </source>
</evidence>
<dbReference type="Pfam" id="PF01882">
    <property type="entry name" value="DUF58"/>
    <property type="match status" value="1"/>
</dbReference>
<gene>
    <name evidence="4" type="ORF">IAA98_15350</name>
</gene>
<dbReference type="PANTHER" id="PTHR34351:SF1">
    <property type="entry name" value="SLR1927 PROTEIN"/>
    <property type="match status" value="1"/>
</dbReference>
<evidence type="ECO:0000313" key="5">
    <source>
        <dbReference type="Proteomes" id="UP000886842"/>
    </source>
</evidence>
<evidence type="ECO:0000259" key="3">
    <source>
        <dbReference type="Pfam" id="PF01882"/>
    </source>
</evidence>